<proteinExistence type="predicted"/>
<dbReference type="SUPFAM" id="SSF51182">
    <property type="entry name" value="RmlC-like cupins"/>
    <property type="match status" value="1"/>
</dbReference>
<keyword evidence="2" id="KW-1185">Reference proteome</keyword>
<sequence>MSATVSHPRTGRWLDMLLSRQPHQIINNSQHPYLQRWYLVPRNRWLNIYLHRFVASDDPVGLHDHPWWFASMILHGRYTEITATGATVRRRGNIGVRRATHRHRVCLPHDIQGHETPCLTIIVTGPHIREWGFWCPCASRQPERFIPWRDITVGGCGEHDEEQSS</sequence>
<accession>A0ABT3SFE6</accession>
<reference evidence="1 2" key="1">
    <citation type="submission" date="2022-11" db="EMBL/GenBank/DDBJ databases">
        <title>Mycobacterium sp. nov.</title>
        <authorList>
            <person name="Papic B."/>
            <person name="Spicic S."/>
            <person name="Duvnjak S."/>
        </authorList>
    </citation>
    <scope>NUCLEOTIDE SEQUENCE [LARGE SCALE GENOMIC DNA]</scope>
    <source>
        <strain evidence="1 2">CVI_P4</strain>
    </source>
</reference>
<dbReference type="Proteomes" id="UP001300745">
    <property type="component" value="Unassembled WGS sequence"/>
</dbReference>
<dbReference type="EMBL" id="JAPJDO010000012">
    <property type="protein sequence ID" value="MCX2938238.1"/>
    <property type="molecule type" value="Genomic_DNA"/>
</dbReference>
<gene>
    <name evidence="1" type="ORF">ORI27_16135</name>
</gene>
<dbReference type="RefSeq" id="WP_265997821.1">
    <property type="nucleotide sequence ID" value="NZ_JAPJDN010000012.1"/>
</dbReference>
<protein>
    <recommendedName>
        <fullName evidence="3">Cysteine dioxygenase</fullName>
    </recommendedName>
</protein>
<evidence type="ECO:0000313" key="1">
    <source>
        <dbReference type="EMBL" id="MCX2938238.1"/>
    </source>
</evidence>
<evidence type="ECO:0000313" key="2">
    <source>
        <dbReference type="Proteomes" id="UP001300745"/>
    </source>
</evidence>
<evidence type="ECO:0008006" key="3">
    <source>
        <dbReference type="Google" id="ProtNLM"/>
    </source>
</evidence>
<comment type="caution">
    <text evidence="1">The sequence shown here is derived from an EMBL/GenBank/DDBJ whole genome shotgun (WGS) entry which is preliminary data.</text>
</comment>
<name>A0ABT3SFE6_9MYCO</name>
<dbReference type="InterPro" id="IPR011051">
    <property type="entry name" value="RmlC_Cupin_sf"/>
</dbReference>
<organism evidence="1 2">
    <name type="scientific">Mycobacterium pinniadriaticum</name>
    <dbReference type="NCBI Taxonomy" id="2994102"/>
    <lineage>
        <taxon>Bacteria</taxon>
        <taxon>Bacillati</taxon>
        <taxon>Actinomycetota</taxon>
        <taxon>Actinomycetes</taxon>
        <taxon>Mycobacteriales</taxon>
        <taxon>Mycobacteriaceae</taxon>
        <taxon>Mycobacterium</taxon>
    </lineage>
</organism>